<feature type="transmembrane region" description="Helical" evidence="12">
    <location>
        <begin position="322"/>
        <end position="344"/>
    </location>
</feature>
<evidence type="ECO:0000256" key="3">
    <source>
        <dbReference type="ARBA" id="ARBA00022475"/>
    </source>
</evidence>
<dbReference type="InterPro" id="IPR004772">
    <property type="entry name" value="TrkH"/>
</dbReference>
<feature type="binding site" evidence="11">
    <location>
        <position position="112"/>
    </location>
    <ligand>
        <name>K(+)</name>
        <dbReference type="ChEBI" id="CHEBI:29103"/>
    </ligand>
</feature>
<reference evidence="13 14" key="1">
    <citation type="submission" date="2019-03" db="EMBL/GenBank/DDBJ databases">
        <title>Genomic Encyclopedia of Type Strains, Phase IV (KMG-IV): sequencing the most valuable type-strain genomes for metagenomic binning, comparative biology and taxonomic classification.</title>
        <authorList>
            <person name="Goeker M."/>
        </authorList>
    </citation>
    <scope>NUCLEOTIDE SEQUENCE [LARGE SCALE GENOMIC DNA]</scope>
    <source>
        <strain evidence="13 14">DSM 101688</strain>
    </source>
</reference>
<feature type="transmembrane region" description="Helical" evidence="12">
    <location>
        <begin position="273"/>
        <end position="291"/>
    </location>
</feature>
<evidence type="ECO:0000256" key="9">
    <source>
        <dbReference type="ARBA" id="ARBA00023136"/>
    </source>
</evidence>
<comment type="caution">
    <text evidence="13">The sequence shown here is derived from an EMBL/GenBank/DDBJ whole genome shotgun (WGS) entry which is preliminary data.</text>
</comment>
<evidence type="ECO:0000256" key="10">
    <source>
        <dbReference type="PIRNR" id="PIRNR006247"/>
    </source>
</evidence>
<evidence type="ECO:0000256" key="8">
    <source>
        <dbReference type="ARBA" id="ARBA00023065"/>
    </source>
</evidence>
<comment type="subcellular location">
    <subcellularLocation>
        <location evidence="10">Cell inner membrane</location>
        <topology evidence="10">Multi-pass membrane protein</topology>
    </subcellularLocation>
    <subcellularLocation>
        <location evidence="1">Cell membrane</location>
        <topology evidence="1">Multi-pass membrane protein</topology>
    </subcellularLocation>
</comment>
<keyword evidence="7 12" id="KW-1133">Transmembrane helix</keyword>
<feature type="transmembrane region" description="Helical" evidence="12">
    <location>
        <begin position="234"/>
        <end position="253"/>
    </location>
</feature>
<dbReference type="RefSeq" id="WP_243644667.1">
    <property type="nucleotide sequence ID" value="NZ_CP119676.1"/>
</dbReference>
<feature type="binding site" evidence="11">
    <location>
        <position position="111"/>
    </location>
    <ligand>
        <name>K(+)</name>
        <dbReference type="ChEBI" id="CHEBI:29103"/>
    </ligand>
</feature>
<gene>
    <name evidence="13" type="ORF">EDD55_101299</name>
</gene>
<evidence type="ECO:0000256" key="1">
    <source>
        <dbReference type="ARBA" id="ARBA00004651"/>
    </source>
</evidence>
<dbReference type="Proteomes" id="UP000295304">
    <property type="component" value="Unassembled WGS sequence"/>
</dbReference>
<feature type="binding site" evidence="11">
    <location>
        <position position="431"/>
    </location>
    <ligand>
        <name>K(+)</name>
        <dbReference type="ChEBI" id="CHEBI:29103"/>
    </ligand>
</feature>
<feature type="transmembrane region" description="Helical" evidence="12">
    <location>
        <begin position="176"/>
        <end position="197"/>
    </location>
</feature>
<accession>A0A4R3JGF6</accession>
<evidence type="ECO:0000256" key="4">
    <source>
        <dbReference type="ARBA" id="ARBA00022538"/>
    </source>
</evidence>
<feature type="binding site" evidence="11">
    <location>
        <position position="432"/>
    </location>
    <ligand>
        <name>K(+)</name>
        <dbReference type="ChEBI" id="CHEBI:29103"/>
    </ligand>
</feature>
<evidence type="ECO:0000256" key="11">
    <source>
        <dbReference type="PIRSR" id="PIRSR006247-1"/>
    </source>
</evidence>
<sequence>MIGFRPIFIVIGMMLVTLSAGMIIPAAVDAAVGHADWQVFTVSAGATLFVGISMTLTSRSGEIRLTPRQAFIMTVLSWIVMTLFAALPFHFSELKLSFTDAFFEAMSGLTTTGSTVIVGLDHAPPGILLWRALLQWLGGIGIIVTAIAVMPMLRVGGMQLFRMESSDQSEKTMPRATQIATAIGGIYLGLTIIWAVAYKLAGMTGFDAVVHAMTTLATGGFSNSDASVGLFDNTAIDIVAIVGMIVGALPFILYLKALRGDVRALIFDSQVRWFLTIAATIVLIATAWLWLSGQMGIAPALRHAAFNVISVMTGTGYATHDFGLWGSLALPLFFFTMFIGGCAGSTTCGIKIFRFQILYAATRVQVHRLLQPHGVFIPYYNRRPVDDEVIISVLSFFFVFGLCFAALAIGLGLVGLDFLTAISSAATAIANVGPALGPIVGPSGTFQSLPDAAKWMLSVGMLLGRLELFTVLVLFSPTFWRG</sequence>
<dbReference type="InterPro" id="IPR003445">
    <property type="entry name" value="Cat_transpt"/>
</dbReference>
<protein>
    <recommendedName>
        <fullName evidence="10">Trk system potassium uptake protein</fullName>
    </recommendedName>
</protein>
<evidence type="ECO:0000256" key="5">
    <source>
        <dbReference type="ARBA" id="ARBA00022692"/>
    </source>
</evidence>
<feature type="transmembrane region" description="Helical" evidence="12">
    <location>
        <begin position="455"/>
        <end position="475"/>
    </location>
</feature>
<dbReference type="PIRSF" id="PIRSF006247">
    <property type="entry name" value="TrkH"/>
    <property type="match status" value="1"/>
</dbReference>
<keyword evidence="11" id="KW-0479">Metal-binding</keyword>
<evidence type="ECO:0000256" key="6">
    <source>
        <dbReference type="ARBA" id="ARBA00022958"/>
    </source>
</evidence>
<dbReference type="EMBL" id="SLZW01000001">
    <property type="protein sequence ID" value="TCS64967.1"/>
    <property type="molecule type" value="Genomic_DNA"/>
</dbReference>
<feature type="transmembrane region" description="Helical" evidence="12">
    <location>
        <begin position="389"/>
        <end position="414"/>
    </location>
</feature>
<evidence type="ECO:0000313" key="13">
    <source>
        <dbReference type="EMBL" id="TCS64967.1"/>
    </source>
</evidence>
<dbReference type="AlphaFoldDB" id="A0A4R3JGF6"/>
<keyword evidence="4 10" id="KW-0633">Potassium transport</keyword>
<evidence type="ECO:0000256" key="12">
    <source>
        <dbReference type="SAM" id="Phobius"/>
    </source>
</evidence>
<feature type="transmembrane region" description="Helical" evidence="12">
    <location>
        <begin position="70"/>
        <end position="91"/>
    </location>
</feature>
<organism evidence="13 14">
    <name type="scientific">Varunaivibrio sulfuroxidans</name>
    <dbReference type="NCBI Taxonomy" id="1773489"/>
    <lineage>
        <taxon>Bacteria</taxon>
        <taxon>Pseudomonadati</taxon>
        <taxon>Pseudomonadota</taxon>
        <taxon>Alphaproteobacteria</taxon>
        <taxon>Rhodospirillales</taxon>
        <taxon>Magnetovibrionaceae</taxon>
        <taxon>Varunaivibrio</taxon>
    </lineage>
</organism>
<dbReference type="GO" id="GO:0005886">
    <property type="term" value="C:plasma membrane"/>
    <property type="evidence" value="ECO:0007669"/>
    <property type="project" value="UniProtKB-SubCell"/>
</dbReference>
<keyword evidence="5 12" id="KW-0812">Transmembrane</keyword>
<evidence type="ECO:0000256" key="7">
    <source>
        <dbReference type="ARBA" id="ARBA00022989"/>
    </source>
</evidence>
<feature type="transmembrane region" description="Helical" evidence="12">
    <location>
        <begin position="40"/>
        <end position="58"/>
    </location>
</feature>
<name>A0A4R3JGF6_9PROT</name>
<proteinExistence type="inferred from homology"/>
<feature type="binding site" evidence="11">
    <location>
        <position position="219"/>
    </location>
    <ligand>
        <name>K(+)</name>
        <dbReference type="ChEBI" id="CHEBI:29103"/>
    </ligand>
</feature>
<dbReference type="PANTHER" id="PTHR32024">
    <property type="entry name" value="TRK SYSTEM POTASSIUM UPTAKE PROTEIN TRKG-RELATED"/>
    <property type="match status" value="1"/>
</dbReference>
<feature type="transmembrane region" description="Helical" evidence="12">
    <location>
        <begin position="133"/>
        <end position="155"/>
    </location>
</feature>
<comment type="similarity">
    <text evidence="10">Belongs to the TrkH potassium transport family.</text>
</comment>
<keyword evidence="8 10" id="KW-0406">Ion transport</keyword>
<dbReference type="PANTHER" id="PTHR32024:SF3">
    <property type="entry name" value="TRK SYSTEM POTASSIUM UPTAKE PROTEIN"/>
    <property type="match status" value="1"/>
</dbReference>
<comment type="function">
    <text evidence="10">Low-affinity potassium transport system. Interacts with Trk system potassium uptake protein TrkA.</text>
</comment>
<keyword evidence="9 10" id="KW-0472">Membrane</keyword>
<evidence type="ECO:0000256" key="2">
    <source>
        <dbReference type="ARBA" id="ARBA00022448"/>
    </source>
</evidence>
<dbReference type="Pfam" id="PF02386">
    <property type="entry name" value="TrkH"/>
    <property type="match status" value="1"/>
</dbReference>
<keyword evidence="6 10" id="KW-0630">Potassium</keyword>
<dbReference type="GO" id="GO:0046872">
    <property type="term" value="F:metal ion binding"/>
    <property type="evidence" value="ECO:0007669"/>
    <property type="project" value="UniProtKB-KW"/>
</dbReference>
<keyword evidence="10" id="KW-0997">Cell inner membrane</keyword>
<keyword evidence="3 10" id="KW-1003">Cell membrane</keyword>
<dbReference type="GO" id="GO:0015379">
    <property type="term" value="F:potassium:chloride symporter activity"/>
    <property type="evidence" value="ECO:0007669"/>
    <property type="project" value="InterPro"/>
</dbReference>
<feature type="binding site" evidence="11">
    <location>
        <position position="315"/>
    </location>
    <ligand>
        <name>K(+)</name>
        <dbReference type="ChEBI" id="CHEBI:29103"/>
    </ligand>
</feature>
<evidence type="ECO:0000313" key="14">
    <source>
        <dbReference type="Proteomes" id="UP000295304"/>
    </source>
</evidence>
<keyword evidence="14" id="KW-1185">Reference proteome</keyword>
<keyword evidence="2 10" id="KW-0813">Transport</keyword>